<feature type="non-terminal residue" evidence="1">
    <location>
        <position position="1"/>
    </location>
</feature>
<dbReference type="Pfam" id="PF03452">
    <property type="entry name" value="Anp1"/>
    <property type="match status" value="1"/>
</dbReference>
<feature type="non-terminal residue" evidence="1">
    <location>
        <position position="255"/>
    </location>
</feature>
<accession>X1EU41</accession>
<dbReference type="InterPro" id="IPR029044">
    <property type="entry name" value="Nucleotide-diphossugar_trans"/>
</dbReference>
<reference evidence="1" key="1">
    <citation type="journal article" date="2014" name="Front. Microbiol.">
        <title>High frequency of phylogenetically diverse reductive dehalogenase-homologous genes in deep subseafloor sedimentary metagenomes.</title>
        <authorList>
            <person name="Kawai M."/>
            <person name="Futagami T."/>
            <person name="Toyoda A."/>
            <person name="Takaki Y."/>
            <person name="Nishi S."/>
            <person name="Hori S."/>
            <person name="Arai W."/>
            <person name="Tsubouchi T."/>
            <person name="Morono Y."/>
            <person name="Uchiyama I."/>
            <person name="Ito T."/>
            <person name="Fujiyama A."/>
            <person name="Inagaki F."/>
            <person name="Takami H."/>
        </authorList>
    </citation>
    <scope>NUCLEOTIDE SEQUENCE</scope>
    <source>
        <strain evidence="1">Expedition CK06-06</strain>
    </source>
</reference>
<evidence type="ECO:0000313" key="1">
    <source>
        <dbReference type="EMBL" id="GAH20684.1"/>
    </source>
</evidence>
<dbReference type="Gene3D" id="3.90.550.10">
    <property type="entry name" value="Spore Coat Polysaccharide Biosynthesis Protein SpsA, Chain A"/>
    <property type="match status" value="1"/>
</dbReference>
<dbReference type="AlphaFoldDB" id="X1EU41"/>
<dbReference type="SUPFAM" id="SSF53448">
    <property type="entry name" value="Nucleotide-diphospho-sugar transferases"/>
    <property type="match status" value="1"/>
</dbReference>
<organism evidence="1">
    <name type="scientific">marine sediment metagenome</name>
    <dbReference type="NCBI Taxonomy" id="412755"/>
    <lineage>
        <taxon>unclassified sequences</taxon>
        <taxon>metagenomes</taxon>
        <taxon>ecological metagenomes</taxon>
    </lineage>
</organism>
<sequence length="255" mass="29719">QILIITPFRNEDHAIPQYIESLRAVDYPKDLIDVWWLENDSSDNTLQMLKSDKAKLKFRSVRLDSVRIIGPVKKQRPGIHAKDIGYGEHRVKSWLVIWNKYFLPFIRKSGADYVLMWYADSVVQPNVIKEYLKVFEMHKDAGWVGGAIYFRYPKHEILASPIPLGEAKPRLPCAPEYQNPVEVKYIGHVWMCQRAPLASCTFARIGRDMHISLILCLKKQHRLRVYYQPTVFIKHIATDGKIYAHKLSKEAMKMP</sequence>
<dbReference type="EMBL" id="BARU01004460">
    <property type="protein sequence ID" value="GAH20684.1"/>
    <property type="molecule type" value="Genomic_DNA"/>
</dbReference>
<name>X1EU41_9ZZZZ</name>
<protein>
    <recommendedName>
        <fullName evidence="2">Glycosyltransferase 2-like domain-containing protein</fullName>
    </recommendedName>
</protein>
<gene>
    <name evidence="1" type="ORF">S03H2_08972</name>
</gene>
<evidence type="ECO:0008006" key="2">
    <source>
        <dbReference type="Google" id="ProtNLM"/>
    </source>
</evidence>
<proteinExistence type="predicted"/>
<comment type="caution">
    <text evidence="1">The sequence shown here is derived from an EMBL/GenBank/DDBJ whole genome shotgun (WGS) entry which is preliminary data.</text>
</comment>